<evidence type="ECO:0000256" key="1">
    <source>
        <dbReference type="SAM" id="MobiDB-lite"/>
    </source>
</evidence>
<sequence>MRDAGVLWLQFTGGEPLIDRDFMDAYVLAYRYGMLIEILTNGSRLHRPEVNLDFPALGPGVTPTTSASSRETTSCTPT</sequence>
<accession>J2K446</accession>
<dbReference type="SUPFAM" id="SSF102114">
    <property type="entry name" value="Radical SAM enzymes"/>
    <property type="match status" value="1"/>
</dbReference>
<name>J2K446_9ACTN</name>
<dbReference type="AlphaFoldDB" id="J2K446"/>
<dbReference type="STRING" id="1160718.SU9_10049"/>
<gene>
    <name evidence="2" type="ORF">SU9_10049</name>
</gene>
<comment type="caution">
    <text evidence="2">The sequence shown here is derived from an EMBL/GenBank/DDBJ whole genome shotgun (WGS) entry which is preliminary data.</text>
</comment>
<dbReference type="Gene3D" id="3.20.20.70">
    <property type="entry name" value="Aldolase class I"/>
    <property type="match status" value="1"/>
</dbReference>
<dbReference type="EMBL" id="AJGV01000067">
    <property type="protein sequence ID" value="EJJ07235.1"/>
    <property type="molecule type" value="Genomic_DNA"/>
</dbReference>
<dbReference type="InterPro" id="IPR058240">
    <property type="entry name" value="rSAM_sf"/>
</dbReference>
<dbReference type="InterPro" id="IPR013785">
    <property type="entry name" value="Aldolase_TIM"/>
</dbReference>
<evidence type="ECO:0000313" key="2">
    <source>
        <dbReference type="EMBL" id="EJJ07235.1"/>
    </source>
</evidence>
<evidence type="ECO:0008006" key="3">
    <source>
        <dbReference type="Google" id="ProtNLM"/>
    </source>
</evidence>
<dbReference type="eggNOG" id="COG0535">
    <property type="taxonomic scope" value="Bacteria"/>
</dbReference>
<reference evidence="2" key="1">
    <citation type="journal article" date="2012" name="J. Bacteriol.">
        <title>Genome Sequence of Streptomyces auratus Strain AGR0001, a Phoslactomycin-Producing Actinomycete.</title>
        <authorList>
            <person name="Han X."/>
            <person name="Li M."/>
            <person name="Ding Z."/>
            <person name="Zhao J."/>
            <person name="Ji K."/>
            <person name="Wen M."/>
            <person name="Lu T."/>
        </authorList>
    </citation>
    <scope>NUCLEOTIDE SEQUENCE [LARGE SCALE GENOMIC DNA]</scope>
    <source>
        <strain evidence="2">AGR0001</strain>
    </source>
</reference>
<feature type="compositionally biased region" description="Polar residues" evidence="1">
    <location>
        <begin position="62"/>
        <end position="78"/>
    </location>
</feature>
<proteinExistence type="predicted"/>
<dbReference type="HOGENOM" id="CLU_2620382_0_0_11"/>
<feature type="region of interest" description="Disordered" evidence="1">
    <location>
        <begin position="56"/>
        <end position="78"/>
    </location>
</feature>
<organism evidence="2">
    <name type="scientific">Streptomyces auratus AGR0001</name>
    <dbReference type="NCBI Taxonomy" id="1160718"/>
    <lineage>
        <taxon>Bacteria</taxon>
        <taxon>Bacillati</taxon>
        <taxon>Actinomycetota</taxon>
        <taxon>Actinomycetes</taxon>
        <taxon>Kitasatosporales</taxon>
        <taxon>Streptomycetaceae</taxon>
        <taxon>Streptomyces</taxon>
    </lineage>
</organism>
<dbReference type="PATRIC" id="fig|1160718.3.peg.2033"/>
<protein>
    <recommendedName>
        <fullName evidence="3">Radical SAM protein</fullName>
    </recommendedName>
</protein>